<dbReference type="Proteomes" id="UP001212263">
    <property type="component" value="Unassembled WGS sequence"/>
</dbReference>
<sequence length="317" mass="35755">MNTTHLIIVVPCYNEESVLPETIRQLSGVLNRMLENGKISIGKILFVDDGSKDKTWEIITEAGKTNGLVGGLKLAHNSGHQYALLAGLEWASTHCDAAISIDADLQDDVDAIEEMTDCFLQGADIVYGVRRERTTDTWFKKNTALLFYQLIRKMGSDVVYNHADFRLMSKRALQALVSYPERNLFLRGIVRLIGFPEAYVYYDRKSRFAGESKYPFKKMLSFALDGITSFSVKPLQLILTGGFIFGIIVPIIMIIYALVQHAHAHTIPGWTSLLVSIWFIGGMIMMAIGITGIYIGKIYKEVKQRPRYFIEEDVNLK</sequence>
<dbReference type="PANTHER" id="PTHR48090">
    <property type="entry name" value="UNDECAPRENYL-PHOSPHATE 4-DEOXY-4-FORMAMIDO-L-ARABINOSE TRANSFERASE-RELATED"/>
    <property type="match status" value="1"/>
</dbReference>
<evidence type="ECO:0000256" key="3">
    <source>
        <dbReference type="ARBA" id="ARBA00022679"/>
    </source>
</evidence>
<dbReference type="InterPro" id="IPR001173">
    <property type="entry name" value="Glyco_trans_2-like"/>
</dbReference>
<dbReference type="EMBL" id="QRYW01000004">
    <property type="protein sequence ID" value="RGV30050.1"/>
    <property type="molecule type" value="Genomic_DNA"/>
</dbReference>
<keyword evidence="5 7" id="KW-1133">Transmembrane helix</keyword>
<dbReference type="OMA" id="QVALPYE"/>
<feature type="domain" description="Glycosyltransferase 2-like" evidence="8">
    <location>
        <begin position="8"/>
        <end position="175"/>
    </location>
</feature>
<evidence type="ECO:0000256" key="4">
    <source>
        <dbReference type="ARBA" id="ARBA00022692"/>
    </source>
</evidence>
<evidence type="ECO:0000313" key="11">
    <source>
        <dbReference type="EMBL" id="RGU56307.1"/>
    </source>
</evidence>
<organism evidence="11 15">
    <name type="scientific">Odoribacter splanchnicus</name>
    <dbReference type="NCBI Taxonomy" id="28118"/>
    <lineage>
        <taxon>Bacteria</taxon>
        <taxon>Pseudomonadati</taxon>
        <taxon>Bacteroidota</taxon>
        <taxon>Bacteroidia</taxon>
        <taxon>Bacteroidales</taxon>
        <taxon>Odoribacteraceae</taxon>
        <taxon>Odoribacter</taxon>
    </lineage>
</organism>
<evidence type="ECO:0000313" key="9">
    <source>
        <dbReference type="EMBL" id="MCG4961767.1"/>
    </source>
</evidence>
<evidence type="ECO:0000256" key="1">
    <source>
        <dbReference type="ARBA" id="ARBA00004141"/>
    </source>
</evidence>
<accession>A0A1Y3YGF8</accession>
<dbReference type="AlphaFoldDB" id="A0A1Y3YGF8"/>
<proteinExistence type="predicted"/>
<evidence type="ECO:0000313" key="14">
    <source>
        <dbReference type="Proteomes" id="UP000283426"/>
    </source>
</evidence>
<dbReference type="EMBL" id="QRYC01000011">
    <property type="protein sequence ID" value="RGU56307.1"/>
    <property type="molecule type" value="Genomic_DNA"/>
</dbReference>
<evidence type="ECO:0000256" key="5">
    <source>
        <dbReference type="ARBA" id="ARBA00022989"/>
    </source>
</evidence>
<evidence type="ECO:0000259" key="8">
    <source>
        <dbReference type="Pfam" id="PF00535"/>
    </source>
</evidence>
<reference evidence="14 15" key="1">
    <citation type="submission" date="2018-08" db="EMBL/GenBank/DDBJ databases">
        <title>A genome reference for cultivated species of the human gut microbiota.</title>
        <authorList>
            <person name="Zou Y."/>
            <person name="Xue W."/>
            <person name="Luo G."/>
        </authorList>
    </citation>
    <scope>NUCLEOTIDE SEQUENCE [LARGE SCALE GENOMIC DNA]</scope>
    <source>
        <strain evidence="12 14">AF14-6AC</strain>
        <strain evidence="11 15">AF16-14</strain>
        <strain evidence="13 16">OF03-11</strain>
    </source>
</reference>
<evidence type="ECO:0000313" key="13">
    <source>
        <dbReference type="EMBL" id="RGY09885.1"/>
    </source>
</evidence>
<dbReference type="EMBL" id="QSCO01000001">
    <property type="protein sequence ID" value="RGY09885.1"/>
    <property type="molecule type" value="Genomic_DNA"/>
</dbReference>
<comment type="subcellular location">
    <subcellularLocation>
        <location evidence="1">Membrane</location>
        <topology evidence="1">Multi-pass membrane protein</topology>
    </subcellularLocation>
</comment>
<dbReference type="EMBL" id="JAKNDN010000045">
    <property type="protein sequence ID" value="MCG4961767.1"/>
    <property type="molecule type" value="Genomic_DNA"/>
</dbReference>
<evidence type="ECO:0000313" key="16">
    <source>
        <dbReference type="Proteomes" id="UP000284434"/>
    </source>
</evidence>
<dbReference type="Proteomes" id="UP001199750">
    <property type="component" value="Unassembled WGS sequence"/>
</dbReference>
<reference evidence="9" key="2">
    <citation type="submission" date="2022-01" db="EMBL/GenBank/DDBJ databases">
        <title>Collection of gut derived symbiotic bacterial strains cultured from healthy donors.</title>
        <authorList>
            <person name="Lin H."/>
            <person name="Kohout C."/>
            <person name="Waligurski E."/>
            <person name="Pamer E.G."/>
        </authorList>
    </citation>
    <scope>NUCLEOTIDE SEQUENCE</scope>
    <source>
        <strain evidence="9">DFI.1.149</strain>
    </source>
</reference>
<keyword evidence="2" id="KW-0328">Glycosyltransferase</keyword>
<evidence type="ECO:0000256" key="6">
    <source>
        <dbReference type="ARBA" id="ARBA00023136"/>
    </source>
</evidence>
<evidence type="ECO:0000313" key="15">
    <source>
        <dbReference type="Proteomes" id="UP000284243"/>
    </source>
</evidence>
<dbReference type="InterPro" id="IPR050256">
    <property type="entry name" value="Glycosyltransferase_2"/>
</dbReference>
<dbReference type="GO" id="GO:0005886">
    <property type="term" value="C:plasma membrane"/>
    <property type="evidence" value="ECO:0007669"/>
    <property type="project" value="TreeGrafter"/>
</dbReference>
<dbReference type="Proteomes" id="UP000284434">
    <property type="component" value="Unassembled WGS sequence"/>
</dbReference>
<keyword evidence="4 7" id="KW-0812">Transmembrane</keyword>
<feature type="transmembrane region" description="Helical" evidence="7">
    <location>
        <begin position="270"/>
        <end position="295"/>
    </location>
</feature>
<comment type="caution">
    <text evidence="11">The sequence shown here is derived from an EMBL/GenBank/DDBJ whole genome shotgun (WGS) entry which is preliminary data.</text>
</comment>
<dbReference type="Gene3D" id="3.90.550.10">
    <property type="entry name" value="Spore Coat Polysaccharide Biosynthesis Protein SpsA, Chain A"/>
    <property type="match status" value="1"/>
</dbReference>
<dbReference type="SUPFAM" id="SSF53448">
    <property type="entry name" value="Nucleotide-diphospho-sugar transferases"/>
    <property type="match status" value="1"/>
</dbReference>
<gene>
    <name evidence="12" type="ORF">DWW24_02740</name>
    <name evidence="11" type="ORF">DWW57_09860</name>
    <name evidence="13" type="ORF">DXA53_00905</name>
    <name evidence="9" type="ORF">L0P03_18265</name>
    <name evidence="10" type="ORF">PN645_03820</name>
</gene>
<evidence type="ECO:0000313" key="10">
    <source>
        <dbReference type="EMBL" id="MDB9222132.1"/>
    </source>
</evidence>
<dbReference type="Proteomes" id="UP000284243">
    <property type="component" value="Unassembled WGS sequence"/>
</dbReference>
<dbReference type="InterPro" id="IPR029044">
    <property type="entry name" value="Nucleotide-diphossugar_trans"/>
</dbReference>
<dbReference type="PANTHER" id="PTHR48090:SF1">
    <property type="entry name" value="PROPHAGE BACTOPRENOL GLUCOSYL TRANSFERASE HOMOLOG"/>
    <property type="match status" value="1"/>
</dbReference>
<evidence type="ECO:0000256" key="7">
    <source>
        <dbReference type="SAM" id="Phobius"/>
    </source>
</evidence>
<keyword evidence="3 11" id="KW-0808">Transferase</keyword>
<dbReference type="RefSeq" id="WP_013612872.1">
    <property type="nucleotide sequence ID" value="NZ_BAABYK010000001.1"/>
</dbReference>
<dbReference type="GO" id="GO:0016757">
    <property type="term" value="F:glycosyltransferase activity"/>
    <property type="evidence" value="ECO:0007669"/>
    <property type="project" value="UniProtKB-KW"/>
</dbReference>
<dbReference type="GeneID" id="61275926"/>
<evidence type="ECO:0000256" key="2">
    <source>
        <dbReference type="ARBA" id="ARBA00022676"/>
    </source>
</evidence>
<name>A0A1Y3YGF8_9BACT</name>
<evidence type="ECO:0000313" key="12">
    <source>
        <dbReference type="EMBL" id="RGV30050.1"/>
    </source>
</evidence>
<dbReference type="Pfam" id="PF00535">
    <property type="entry name" value="Glycos_transf_2"/>
    <property type="match status" value="1"/>
</dbReference>
<keyword evidence="6 7" id="KW-0472">Membrane</keyword>
<dbReference type="CDD" id="cd04187">
    <property type="entry name" value="DPM1_like_bac"/>
    <property type="match status" value="1"/>
</dbReference>
<feature type="transmembrane region" description="Helical" evidence="7">
    <location>
        <begin position="237"/>
        <end position="258"/>
    </location>
</feature>
<dbReference type="Proteomes" id="UP000283426">
    <property type="component" value="Unassembled WGS sequence"/>
</dbReference>
<dbReference type="EMBL" id="JAQMRD010000003">
    <property type="protein sequence ID" value="MDB9222132.1"/>
    <property type="molecule type" value="Genomic_DNA"/>
</dbReference>
<protein>
    <submittedName>
        <fullName evidence="9 11">Glycosyltransferase</fullName>
    </submittedName>
</protein>
<reference evidence="10" key="3">
    <citation type="submission" date="2023-01" db="EMBL/GenBank/DDBJ databases">
        <title>Human gut microbiome strain richness.</title>
        <authorList>
            <person name="Chen-Liaw A."/>
        </authorList>
    </citation>
    <scope>NUCLEOTIDE SEQUENCE</scope>
    <source>
        <strain evidence="10">RTP21484st1_B7_RTP21484_190118</strain>
    </source>
</reference>